<accession>A0A0D2NKH4</accession>
<dbReference type="EMBL" id="KN817610">
    <property type="protein sequence ID" value="KJA17076.1"/>
    <property type="molecule type" value="Genomic_DNA"/>
</dbReference>
<organism evidence="2 3">
    <name type="scientific">Hypholoma sublateritium (strain FD-334 SS-4)</name>
    <dbReference type="NCBI Taxonomy" id="945553"/>
    <lineage>
        <taxon>Eukaryota</taxon>
        <taxon>Fungi</taxon>
        <taxon>Dikarya</taxon>
        <taxon>Basidiomycota</taxon>
        <taxon>Agaricomycotina</taxon>
        <taxon>Agaricomycetes</taxon>
        <taxon>Agaricomycetidae</taxon>
        <taxon>Agaricales</taxon>
        <taxon>Agaricineae</taxon>
        <taxon>Strophariaceae</taxon>
        <taxon>Hypholoma</taxon>
    </lineage>
</organism>
<sequence>MPLGTERRDRSRAGGYRYRAEHRKPATARHLPHPPPPHERPLVPRTVHPPHHVLPSPCPHTVCRRQPRHTREWLSPLIKAARRARRQVNPHPLRVPSSMRAPLERVVPGAQSARLWCTERAAMVYRTTDIAAGAAGSGARAGRRALARRGASHARGCSRPSACVLLPAGRSVRDIAKRAASPRRARVPGTHFLRRGAHVRHYSMYTVAALLPTRRTPPKQVPTQGNPSYAASSDALHIPVRPPLSWCPSSMIAAPTHFPRTGSSSRHACASGRTDTRQGTMRACAYVRSDSQEFDFV</sequence>
<keyword evidence="3" id="KW-1185">Reference proteome</keyword>
<dbReference type="AlphaFoldDB" id="A0A0D2NKH4"/>
<feature type="region of interest" description="Disordered" evidence="1">
    <location>
        <begin position="1"/>
        <end position="58"/>
    </location>
</feature>
<evidence type="ECO:0000313" key="2">
    <source>
        <dbReference type="EMBL" id="KJA17076.1"/>
    </source>
</evidence>
<name>A0A0D2NKH4_HYPSF</name>
<feature type="compositionally biased region" description="Basic and acidic residues" evidence="1">
    <location>
        <begin position="1"/>
        <end position="12"/>
    </location>
</feature>
<evidence type="ECO:0000256" key="1">
    <source>
        <dbReference type="SAM" id="MobiDB-lite"/>
    </source>
</evidence>
<feature type="compositionally biased region" description="Basic residues" evidence="1">
    <location>
        <begin position="20"/>
        <end position="32"/>
    </location>
</feature>
<evidence type="ECO:0000313" key="3">
    <source>
        <dbReference type="Proteomes" id="UP000054270"/>
    </source>
</evidence>
<gene>
    <name evidence="2" type="ORF">HYPSUDRAFT_1045452</name>
</gene>
<dbReference type="Proteomes" id="UP000054270">
    <property type="component" value="Unassembled WGS sequence"/>
</dbReference>
<proteinExistence type="predicted"/>
<reference evidence="3" key="1">
    <citation type="submission" date="2014-04" db="EMBL/GenBank/DDBJ databases">
        <title>Evolutionary Origins and Diversification of the Mycorrhizal Mutualists.</title>
        <authorList>
            <consortium name="DOE Joint Genome Institute"/>
            <consortium name="Mycorrhizal Genomics Consortium"/>
            <person name="Kohler A."/>
            <person name="Kuo A."/>
            <person name="Nagy L.G."/>
            <person name="Floudas D."/>
            <person name="Copeland A."/>
            <person name="Barry K.W."/>
            <person name="Cichocki N."/>
            <person name="Veneault-Fourrey C."/>
            <person name="LaButti K."/>
            <person name="Lindquist E.A."/>
            <person name="Lipzen A."/>
            <person name="Lundell T."/>
            <person name="Morin E."/>
            <person name="Murat C."/>
            <person name="Riley R."/>
            <person name="Ohm R."/>
            <person name="Sun H."/>
            <person name="Tunlid A."/>
            <person name="Henrissat B."/>
            <person name="Grigoriev I.V."/>
            <person name="Hibbett D.S."/>
            <person name="Martin F."/>
        </authorList>
    </citation>
    <scope>NUCLEOTIDE SEQUENCE [LARGE SCALE GENOMIC DNA]</scope>
    <source>
        <strain evidence="3">FD-334 SS-4</strain>
    </source>
</reference>
<protein>
    <submittedName>
        <fullName evidence="2">Uncharacterized protein</fullName>
    </submittedName>
</protein>